<protein>
    <submittedName>
        <fullName evidence="2">Divergent AAA domain</fullName>
    </submittedName>
</protein>
<name>A0A448K9Z6_9ACTO</name>
<proteinExistence type="predicted"/>
<dbReference type="KEGG" id="asla:NCTC11923_00357"/>
<reference evidence="2 3" key="1">
    <citation type="submission" date="2018-12" db="EMBL/GenBank/DDBJ databases">
        <authorList>
            <consortium name="Pathogen Informatics"/>
        </authorList>
    </citation>
    <scope>NUCLEOTIDE SEQUENCE [LARGE SCALE GENOMIC DNA]</scope>
    <source>
        <strain evidence="2 3">NCTC11923</strain>
    </source>
</reference>
<gene>
    <name evidence="2" type="ORF">NCTC11923_00357</name>
</gene>
<sequence>MKYTDAMTEGTLTDHVARIRRQGEDDARVEVKAAGRGLPKSVWDSVSAFANTEGGLIILGLDEVSGFAPAPGFDARRVRDSLAAGLDNAAGAQAKVSPIPPHTIRRSEVDGASVVVLEVISLREVQGAPMPCYVVAQGIERGSYKRVGDADKHLTPYEVYLLSSRHRTERIDRQPVPGRSIDDLDPEAIDRLIARLRRRSRALTGIADDDIAGALKRINVLTPEGEPTLAGYLTLGIYPQQEFPQLTIDVTVHPGRQKSHDPAVRFVDRQNCDGPISQAIDDAVHAVLRNLRTQRVVVGTRGSDVTELPEDVLREAIANAVMHRDYSLYVRGQQVAVDVYPDRVEVTSPGGFWGDRTKENVAEGRSASRNEDLVRLLTVVPMPDGESTVCENQGSGVPLMISRMREWGLPDPNYSASTIDHVVVRLARSASEDVDAAELAVLSVLGTERALTAREIAEATGRSLGALRPLLRELVSRGLIVATAPPQSRNRAYVLPDTYHDTPQTFAR</sequence>
<evidence type="ECO:0000313" key="3">
    <source>
        <dbReference type="Proteomes" id="UP000276899"/>
    </source>
</evidence>
<dbReference type="Gene3D" id="3.30.950.30">
    <property type="entry name" value="Schlafen, AAA domain"/>
    <property type="match status" value="1"/>
</dbReference>
<dbReference type="InterPro" id="IPR036390">
    <property type="entry name" value="WH_DNA-bd_sf"/>
</dbReference>
<evidence type="ECO:0000313" key="2">
    <source>
        <dbReference type="EMBL" id="VEG73748.1"/>
    </source>
</evidence>
<dbReference type="Pfam" id="PF13749">
    <property type="entry name" value="HATPase_c_4"/>
    <property type="match status" value="1"/>
</dbReference>
<dbReference type="Pfam" id="PF04326">
    <property type="entry name" value="SLFN_AlbA_2"/>
    <property type="match status" value="1"/>
</dbReference>
<accession>A0A448K9Z6</accession>
<dbReference type="SUPFAM" id="SSF46785">
    <property type="entry name" value="Winged helix' DNA-binding domain"/>
    <property type="match status" value="1"/>
</dbReference>
<organism evidence="2 3">
    <name type="scientific">Actinomyces slackii</name>
    <dbReference type="NCBI Taxonomy" id="52774"/>
    <lineage>
        <taxon>Bacteria</taxon>
        <taxon>Bacillati</taxon>
        <taxon>Actinomycetota</taxon>
        <taxon>Actinomycetes</taxon>
        <taxon>Actinomycetales</taxon>
        <taxon>Actinomycetaceae</taxon>
        <taxon>Actinomyces</taxon>
    </lineage>
</organism>
<keyword evidence="3" id="KW-1185">Reference proteome</keyword>
<dbReference type="InterPro" id="IPR007421">
    <property type="entry name" value="Schlafen_AlbA_2_dom"/>
</dbReference>
<dbReference type="EMBL" id="LR134363">
    <property type="protein sequence ID" value="VEG73748.1"/>
    <property type="molecule type" value="Genomic_DNA"/>
</dbReference>
<dbReference type="InterPro" id="IPR038461">
    <property type="entry name" value="Schlafen_AlbA_2_dom_sf"/>
</dbReference>
<dbReference type="InterPro" id="IPR038475">
    <property type="entry name" value="RecG_C_sf"/>
</dbReference>
<dbReference type="Proteomes" id="UP000276899">
    <property type="component" value="Chromosome"/>
</dbReference>
<dbReference type="PANTHER" id="PTHR30595:SF6">
    <property type="entry name" value="SCHLAFEN ALBA-2 DOMAIN-CONTAINING PROTEIN"/>
    <property type="match status" value="1"/>
</dbReference>
<dbReference type="PANTHER" id="PTHR30595">
    <property type="entry name" value="GLPR-RELATED TRANSCRIPTIONAL REPRESSOR"/>
    <property type="match status" value="1"/>
</dbReference>
<dbReference type="STRING" id="1278298.GCA_000428685_02058"/>
<feature type="domain" description="Schlafen AlbA-2" evidence="1">
    <location>
        <begin position="27"/>
        <end position="154"/>
    </location>
</feature>
<dbReference type="AlphaFoldDB" id="A0A448K9Z6"/>
<dbReference type="Gene3D" id="3.30.565.60">
    <property type="match status" value="1"/>
</dbReference>
<evidence type="ECO:0000259" key="1">
    <source>
        <dbReference type="Pfam" id="PF04326"/>
    </source>
</evidence>